<evidence type="ECO:0000256" key="1">
    <source>
        <dbReference type="ARBA" id="ARBA00006974"/>
    </source>
</evidence>
<feature type="compositionally biased region" description="Polar residues" evidence="2">
    <location>
        <begin position="227"/>
        <end position="239"/>
    </location>
</feature>
<gene>
    <name evidence="3" type="ORF">QVD17_24925</name>
</gene>
<feature type="compositionally biased region" description="Low complexity" evidence="2">
    <location>
        <begin position="245"/>
        <end position="254"/>
    </location>
</feature>
<organism evidence="3 4">
    <name type="scientific">Tagetes erecta</name>
    <name type="common">African marigold</name>
    <dbReference type="NCBI Taxonomy" id="13708"/>
    <lineage>
        <taxon>Eukaryota</taxon>
        <taxon>Viridiplantae</taxon>
        <taxon>Streptophyta</taxon>
        <taxon>Embryophyta</taxon>
        <taxon>Tracheophyta</taxon>
        <taxon>Spermatophyta</taxon>
        <taxon>Magnoliopsida</taxon>
        <taxon>eudicotyledons</taxon>
        <taxon>Gunneridae</taxon>
        <taxon>Pentapetalae</taxon>
        <taxon>asterids</taxon>
        <taxon>campanulids</taxon>
        <taxon>Asterales</taxon>
        <taxon>Asteraceae</taxon>
        <taxon>Asteroideae</taxon>
        <taxon>Heliantheae alliance</taxon>
        <taxon>Tageteae</taxon>
        <taxon>Tagetes</taxon>
    </lineage>
</organism>
<feature type="compositionally biased region" description="Low complexity" evidence="2">
    <location>
        <begin position="66"/>
        <end position="78"/>
    </location>
</feature>
<keyword evidence="4" id="KW-1185">Reference proteome</keyword>
<dbReference type="PANTHER" id="PTHR31374">
    <property type="entry name" value="AUXIN-INDUCED PROTEIN-LIKE-RELATED"/>
    <property type="match status" value="1"/>
</dbReference>
<evidence type="ECO:0000313" key="4">
    <source>
        <dbReference type="Proteomes" id="UP001229421"/>
    </source>
</evidence>
<evidence type="ECO:0000313" key="3">
    <source>
        <dbReference type="EMBL" id="KAK1422061.1"/>
    </source>
</evidence>
<reference evidence="3" key="1">
    <citation type="journal article" date="2023" name="bioRxiv">
        <title>Improved chromosome-level genome assembly for marigold (Tagetes erecta).</title>
        <authorList>
            <person name="Jiang F."/>
            <person name="Yuan L."/>
            <person name="Wang S."/>
            <person name="Wang H."/>
            <person name="Xu D."/>
            <person name="Wang A."/>
            <person name="Fan W."/>
        </authorList>
    </citation>
    <scope>NUCLEOTIDE SEQUENCE</scope>
    <source>
        <strain evidence="3">WSJ</strain>
        <tissue evidence="3">Leaf</tissue>
    </source>
</reference>
<dbReference type="EMBL" id="JAUHHV010000006">
    <property type="protein sequence ID" value="KAK1422061.1"/>
    <property type="molecule type" value="Genomic_DNA"/>
</dbReference>
<comment type="similarity">
    <text evidence="1">Belongs to the ARG7 family.</text>
</comment>
<dbReference type="InterPro" id="IPR003676">
    <property type="entry name" value="SAUR_fam"/>
</dbReference>
<protein>
    <submittedName>
        <fullName evidence="3">Uncharacterized protein</fullName>
    </submittedName>
</protein>
<feature type="compositionally biased region" description="Polar residues" evidence="2">
    <location>
        <begin position="175"/>
        <end position="187"/>
    </location>
</feature>
<dbReference type="Proteomes" id="UP001229421">
    <property type="component" value="Unassembled WGS sequence"/>
</dbReference>
<feature type="region of interest" description="Disordered" evidence="2">
    <location>
        <begin position="175"/>
        <end position="254"/>
    </location>
</feature>
<dbReference type="AlphaFoldDB" id="A0AAD8KIK3"/>
<accession>A0AAD8KIK3</accession>
<comment type="caution">
    <text evidence="3">The sequence shown here is derived from an EMBL/GenBank/DDBJ whole genome shotgun (WGS) entry which is preliminary data.</text>
</comment>
<feature type="compositionally biased region" description="Low complexity" evidence="2">
    <location>
        <begin position="39"/>
        <end position="58"/>
    </location>
</feature>
<sequence>MGDCDSSHVHAPLPPTAKKSNKIRDIVRLQQMLKKWKKAATATKNNNNNNNHNNNNHNSDVAAPITVNNNNNSNSKTSTKGLNKFLKKTLSFSDISSQGEEVDVVKKGYLAVWVGRDDQDGMKKFVIPTDYLAHQAFSVLLRDAEEEFGFQQEGILKIPCDVPLFEEILRMLSDNNNKKQNQRPTLKSSSSTSSFFLHEQDHQPPPPPPESLLNQCSSPLHQHGRRSNNNSTTFDSQLKTPPTTPTHHLPLYCR</sequence>
<dbReference type="Pfam" id="PF02519">
    <property type="entry name" value="Auxin_inducible"/>
    <property type="match status" value="1"/>
</dbReference>
<proteinExistence type="inferred from homology"/>
<dbReference type="GO" id="GO:0009733">
    <property type="term" value="P:response to auxin"/>
    <property type="evidence" value="ECO:0007669"/>
    <property type="project" value="InterPro"/>
</dbReference>
<feature type="region of interest" description="Disordered" evidence="2">
    <location>
        <begin position="1"/>
        <end position="78"/>
    </location>
</feature>
<name>A0AAD8KIK3_TARER</name>
<dbReference type="PANTHER" id="PTHR31374:SF6">
    <property type="entry name" value="OS04G0608300 PROTEIN"/>
    <property type="match status" value="1"/>
</dbReference>
<evidence type="ECO:0000256" key="2">
    <source>
        <dbReference type="SAM" id="MobiDB-lite"/>
    </source>
</evidence>